<dbReference type="OrthoDB" id="5876422at2759"/>
<dbReference type="AlphaFoldDB" id="A0A183GAQ4"/>
<organism evidence="2 3">
    <name type="scientific">Heligmosomoides polygyrus</name>
    <name type="common">Parasitic roundworm</name>
    <dbReference type="NCBI Taxonomy" id="6339"/>
    <lineage>
        <taxon>Eukaryota</taxon>
        <taxon>Metazoa</taxon>
        <taxon>Ecdysozoa</taxon>
        <taxon>Nematoda</taxon>
        <taxon>Chromadorea</taxon>
        <taxon>Rhabditida</taxon>
        <taxon>Rhabditina</taxon>
        <taxon>Rhabditomorpha</taxon>
        <taxon>Strongyloidea</taxon>
        <taxon>Heligmosomidae</taxon>
        <taxon>Heligmosomoides</taxon>
    </lineage>
</organism>
<dbReference type="Proteomes" id="UP000050761">
    <property type="component" value="Unassembled WGS sequence"/>
</dbReference>
<accession>A0A3P8C735</accession>
<keyword evidence="2" id="KW-1185">Reference proteome</keyword>
<evidence type="ECO:0000313" key="1">
    <source>
        <dbReference type="EMBL" id="VDP14085.1"/>
    </source>
</evidence>
<evidence type="ECO:0000313" key="3">
    <source>
        <dbReference type="WBParaSite" id="HPBE_0001911801-mRNA-1"/>
    </source>
</evidence>
<protein>
    <submittedName>
        <fullName evidence="3">Tudor domain-containing protein</fullName>
    </submittedName>
</protein>
<name>A0A183GAQ4_HELPZ</name>
<sequence>MDSIARVFTVGNGCKAVRYDDETTVEVRSLHPYSARALCFPPFRRADVVARPTASSWSGYVLCLNEPWMQAM</sequence>
<gene>
    <name evidence="1" type="ORF">HPBE_LOCUS19117</name>
</gene>
<dbReference type="EMBL" id="UZAH01031148">
    <property type="protein sequence ID" value="VDP14085.1"/>
    <property type="molecule type" value="Genomic_DNA"/>
</dbReference>
<reference evidence="3" key="2">
    <citation type="submission" date="2019-09" db="UniProtKB">
        <authorList>
            <consortium name="WormBaseParasite"/>
        </authorList>
    </citation>
    <scope>IDENTIFICATION</scope>
</reference>
<evidence type="ECO:0000313" key="2">
    <source>
        <dbReference type="Proteomes" id="UP000050761"/>
    </source>
</evidence>
<reference evidence="1 2" key="1">
    <citation type="submission" date="2018-11" db="EMBL/GenBank/DDBJ databases">
        <authorList>
            <consortium name="Pathogen Informatics"/>
        </authorList>
    </citation>
    <scope>NUCLEOTIDE SEQUENCE [LARGE SCALE GENOMIC DNA]</scope>
</reference>
<proteinExistence type="predicted"/>
<accession>A0A183GAQ4</accession>
<dbReference type="WBParaSite" id="HPBE_0001911801-mRNA-1">
    <property type="protein sequence ID" value="HPBE_0001911801-mRNA-1"/>
    <property type="gene ID" value="HPBE_0001911801"/>
</dbReference>